<evidence type="ECO:0000256" key="1">
    <source>
        <dbReference type="SAM" id="Phobius"/>
    </source>
</evidence>
<accession>A0A8D9E8I8</accession>
<dbReference type="EMBL" id="HBUF01464361">
    <property type="protein sequence ID" value="CAG6744342.1"/>
    <property type="molecule type" value="Transcribed_RNA"/>
</dbReference>
<organism evidence="2">
    <name type="scientific">Cacopsylla melanoneura</name>
    <dbReference type="NCBI Taxonomy" id="428564"/>
    <lineage>
        <taxon>Eukaryota</taxon>
        <taxon>Metazoa</taxon>
        <taxon>Ecdysozoa</taxon>
        <taxon>Arthropoda</taxon>
        <taxon>Hexapoda</taxon>
        <taxon>Insecta</taxon>
        <taxon>Pterygota</taxon>
        <taxon>Neoptera</taxon>
        <taxon>Paraneoptera</taxon>
        <taxon>Hemiptera</taxon>
        <taxon>Sternorrhyncha</taxon>
        <taxon>Psylloidea</taxon>
        <taxon>Psyllidae</taxon>
        <taxon>Psyllinae</taxon>
        <taxon>Cacopsylla</taxon>
    </lineage>
</organism>
<protein>
    <submittedName>
        <fullName evidence="2">Uncharacterized protein</fullName>
    </submittedName>
</protein>
<keyword evidence="1" id="KW-1133">Transmembrane helix</keyword>
<name>A0A8D9E8I8_9HEMI</name>
<proteinExistence type="predicted"/>
<sequence length="102" mass="11844">MRVGENSFYSSPCKIYNGLTRSDIMQFKERGRGMRRIRRGRRRDYIRLSGRRGKVYSQRKKSPLGTPPLKSKVILIYFQVFLCLAALPSCSELFLSRVVHGT</sequence>
<evidence type="ECO:0000313" key="2">
    <source>
        <dbReference type="EMBL" id="CAG6744342.1"/>
    </source>
</evidence>
<keyword evidence="1" id="KW-0472">Membrane</keyword>
<reference evidence="2" key="1">
    <citation type="submission" date="2021-05" db="EMBL/GenBank/DDBJ databases">
        <authorList>
            <person name="Alioto T."/>
            <person name="Alioto T."/>
            <person name="Gomez Garrido J."/>
        </authorList>
    </citation>
    <scope>NUCLEOTIDE SEQUENCE</scope>
</reference>
<keyword evidence="1" id="KW-0812">Transmembrane</keyword>
<feature type="transmembrane region" description="Helical" evidence="1">
    <location>
        <begin position="74"/>
        <end position="95"/>
    </location>
</feature>
<dbReference type="AlphaFoldDB" id="A0A8D9E8I8"/>